<dbReference type="Proteomes" id="UP000663832">
    <property type="component" value="Unassembled WGS sequence"/>
</dbReference>
<evidence type="ECO:0000313" key="2">
    <source>
        <dbReference type="EMBL" id="CAF1187000.1"/>
    </source>
</evidence>
<dbReference type="Proteomes" id="UP000663877">
    <property type="component" value="Unassembled WGS sequence"/>
</dbReference>
<proteinExistence type="predicted"/>
<evidence type="ECO:0000313" key="4">
    <source>
        <dbReference type="Proteomes" id="UP000663832"/>
    </source>
</evidence>
<accession>A0A815DGH1</accession>
<evidence type="ECO:0000256" key="1">
    <source>
        <dbReference type="SAM" id="Phobius"/>
    </source>
</evidence>
<keyword evidence="1" id="KW-0472">Membrane</keyword>
<keyword evidence="1" id="KW-0812">Transmembrane</keyword>
<organism evidence="3 4">
    <name type="scientific">Adineta steineri</name>
    <dbReference type="NCBI Taxonomy" id="433720"/>
    <lineage>
        <taxon>Eukaryota</taxon>
        <taxon>Metazoa</taxon>
        <taxon>Spiralia</taxon>
        <taxon>Gnathifera</taxon>
        <taxon>Rotifera</taxon>
        <taxon>Eurotatoria</taxon>
        <taxon>Bdelloidea</taxon>
        <taxon>Adinetida</taxon>
        <taxon>Adinetidae</taxon>
        <taxon>Adineta</taxon>
    </lineage>
</organism>
<reference evidence="3" key="1">
    <citation type="submission" date="2021-02" db="EMBL/GenBank/DDBJ databases">
        <authorList>
            <person name="Nowell W R."/>
        </authorList>
    </citation>
    <scope>NUCLEOTIDE SEQUENCE</scope>
</reference>
<protein>
    <submittedName>
        <fullName evidence="3">Uncharacterized protein</fullName>
    </submittedName>
</protein>
<dbReference type="OrthoDB" id="10049501at2759"/>
<name>A0A815DGH1_9BILA</name>
<comment type="caution">
    <text evidence="3">The sequence shown here is derived from an EMBL/GenBank/DDBJ whole genome shotgun (WGS) entry which is preliminary data.</text>
</comment>
<sequence length="217" mass="25512">MVNNTTSALNQYICETVNNDCIGAIIFIIVVLLWYSSSIVFLLGMQIGTSRETLDNSTKGPTKNFVRSLRDQSNNTEILKELVDKQKRDKLWDIYLGTKENVADRIAHAETVRIRNIEKQLSLRSEDRCDSFQRTFDDSYIRYTNSNLWVSDTDLSSQSSRLRTRRRSSSDHKILEEWQILANKFKTHENWPWTIRKLFIRRHLRRQRYTSECGSAP</sequence>
<evidence type="ECO:0000313" key="3">
    <source>
        <dbReference type="EMBL" id="CAF1298001.1"/>
    </source>
</evidence>
<dbReference type="EMBL" id="CAJNOM010000263">
    <property type="protein sequence ID" value="CAF1298001.1"/>
    <property type="molecule type" value="Genomic_DNA"/>
</dbReference>
<gene>
    <name evidence="2" type="ORF">BJG266_LOCUS26108</name>
    <name evidence="3" type="ORF">QVE165_LOCUS31080</name>
</gene>
<feature type="transmembrane region" description="Helical" evidence="1">
    <location>
        <begin position="22"/>
        <end position="43"/>
    </location>
</feature>
<dbReference type="AlphaFoldDB" id="A0A815DGH1"/>
<keyword evidence="1" id="KW-1133">Transmembrane helix</keyword>
<dbReference type="EMBL" id="CAJNOI010000212">
    <property type="protein sequence ID" value="CAF1187000.1"/>
    <property type="molecule type" value="Genomic_DNA"/>
</dbReference>
<keyword evidence="4" id="KW-1185">Reference proteome</keyword>